<keyword evidence="2" id="KW-1133">Transmembrane helix</keyword>
<dbReference type="RefSeq" id="WP_345255059.1">
    <property type="nucleotide sequence ID" value="NZ_BAABGY010000007.1"/>
</dbReference>
<evidence type="ECO:0008006" key="5">
    <source>
        <dbReference type="Google" id="ProtNLM"/>
    </source>
</evidence>
<organism evidence="3 4">
    <name type="scientific">Flaviaesturariibacter amylovorans</name>
    <dbReference type="NCBI Taxonomy" id="1084520"/>
    <lineage>
        <taxon>Bacteria</taxon>
        <taxon>Pseudomonadati</taxon>
        <taxon>Bacteroidota</taxon>
        <taxon>Chitinophagia</taxon>
        <taxon>Chitinophagales</taxon>
        <taxon>Chitinophagaceae</taxon>
        <taxon>Flaviaestuariibacter</taxon>
    </lineage>
</organism>
<evidence type="ECO:0000313" key="4">
    <source>
        <dbReference type="Proteomes" id="UP001501725"/>
    </source>
</evidence>
<comment type="caution">
    <text evidence="3">The sequence shown here is derived from an EMBL/GenBank/DDBJ whole genome shotgun (WGS) entry which is preliminary data.</text>
</comment>
<proteinExistence type="predicted"/>
<protein>
    <recommendedName>
        <fullName evidence="5">HTH luxR-type domain-containing protein</fullName>
    </recommendedName>
</protein>
<name>A0ABP8GP04_9BACT</name>
<reference evidence="4" key="1">
    <citation type="journal article" date="2019" name="Int. J. Syst. Evol. Microbiol.">
        <title>The Global Catalogue of Microorganisms (GCM) 10K type strain sequencing project: providing services to taxonomists for standard genome sequencing and annotation.</title>
        <authorList>
            <consortium name="The Broad Institute Genomics Platform"/>
            <consortium name="The Broad Institute Genome Sequencing Center for Infectious Disease"/>
            <person name="Wu L."/>
            <person name="Ma J."/>
        </authorList>
    </citation>
    <scope>NUCLEOTIDE SEQUENCE [LARGE SCALE GENOMIC DNA]</scope>
    <source>
        <strain evidence="4">JCM 17919</strain>
    </source>
</reference>
<dbReference type="Proteomes" id="UP001501725">
    <property type="component" value="Unassembled WGS sequence"/>
</dbReference>
<keyword evidence="2" id="KW-0812">Transmembrane</keyword>
<dbReference type="SUPFAM" id="SSF48452">
    <property type="entry name" value="TPR-like"/>
    <property type="match status" value="1"/>
</dbReference>
<dbReference type="InterPro" id="IPR016032">
    <property type="entry name" value="Sig_transdc_resp-reg_C-effctor"/>
</dbReference>
<evidence type="ECO:0000256" key="1">
    <source>
        <dbReference type="SAM" id="Coils"/>
    </source>
</evidence>
<dbReference type="InterPro" id="IPR011990">
    <property type="entry name" value="TPR-like_helical_dom_sf"/>
</dbReference>
<keyword evidence="2" id="KW-0472">Membrane</keyword>
<dbReference type="Gene3D" id="1.25.40.10">
    <property type="entry name" value="Tetratricopeptide repeat domain"/>
    <property type="match status" value="1"/>
</dbReference>
<sequence length="579" mass="66297">MLLLMLTFCRQAAAQLNLDSLMKLDGWQRTGRLSIYLDHVGIGSPEFNRVQRYLEAKGTREDKIYLNYKVRLHQTGFPDARKDGYTAVKQLTDSVFRELGATGNHVLRADLFYTLGEAANIRFNPVLAFENKLYCLDELSTDPTGRFYDQSWCLYRIACDYYCFNDFESAALWASRAYHLNANGQFQILAEWFPKASSNLAGVAFAKTGQHDSSARYLQINYQLAEATRNKVWLGIASGYLGMLPYWRNHWDEAVPFLERGLTLCVENKLWDNVAMLSVALADCYLKTGQVSKTDSLLQLAKSAIYRQTETNPLMNPFPAFIGYFSLQSQLSLLRNDKQGYTRFADSAQLYESRQERVFSRDKKDLAEARMAVRHQALASEVAEQRARQATLRLWSVIAVGLLVVMLLILIVKRQKLRYRIRREELEHTRKLAEEKLNSALSDLKTQARLVEEKEELIGLVQTEIDALRAGDLPVPDAHLKRLEEIRSSVILTDDDWAGFKIKFEAVYPGFLVKLTHAHANLTQAETRYILLRKLKLTPKEMAAILGVGPEALRNVSFRLRKKLNVSDSEQLEELIERI</sequence>
<evidence type="ECO:0000313" key="3">
    <source>
        <dbReference type="EMBL" id="GAA4327572.1"/>
    </source>
</evidence>
<keyword evidence="4" id="KW-1185">Reference proteome</keyword>
<evidence type="ECO:0000256" key="2">
    <source>
        <dbReference type="SAM" id="Phobius"/>
    </source>
</evidence>
<feature type="coiled-coil region" evidence="1">
    <location>
        <begin position="416"/>
        <end position="454"/>
    </location>
</feature>
<feature type="transmembrane region" description="Helical" evidence="2">
    <location>
        <begin position="394"/>
        <end position="412"/>
    </location>
</feature>
<dbReference type="SUPFAM" id="SSF46894">
    <property type="entry name" value="C-terminal effector domain of the bipartite response regulators"/>
    <property type="match status" value="1"/>
</dbReference>
<dbReference type="EMBL" id="BAABGY010000007">
    <property type="protein sequence ID" value="GAA4327572.1"/>
    <property type="molecule type" value="Genomic_DNA"/>
</dbReference>
<keyword evidence="1" id="KW-0175">Coiled coil</keyword>
<gene>
    <name evidence="3" type="ORF">GCM10023184_16840</name>
</gene>
<accession>A0ABP8GP04</accession>